<feature type="region of interest" description="Disordered" evidence="1">
    <location>
        <begin position="1"/>
        <end position="63"/>
    </location>
</feature>
<evidence type="ECO:0000313" key="3">
    <source>
        <dbReference type="Proteomes" id="UP000236291"/>
    </source>
</evidence>
<feature type="non-terminal residue" evidence="2">
    <location>
        <position position="63"/>
    </location>
</feature>
<feature type="compositionally biased region" description="Basic and acidic residues" evidence="1">
    <location>
        <begin position="1"/>
        <end position="24"/>
    </location>
</feature>
<reference evidence="2 3" key="1">
    <citation type="journal article" date="2014" name="Am. J. Bot.">
        <title>Genome assembly and annotation for red clover (Trifolium pratense; Fabaceae).</title>
        <authorList>
            <person name="Istvanek J."/>
            <person name="Jaros M."/>
            <person name="Krenek A."/>
            <person name="Repkova J."/>
        </authorList>
    </citation>
    <scope>NUCLEOTIDE SEQUENCE [LARGE SCALE GENOMIC DNA]</scope>
    <source>
        <strain evidence="3">cv. Tatra</strain>
        <tissue evidence="2">Young leaves</tissue>
    </source>
</reference>
<name>A0A2K3KJI9_TRIPR</name>
<organism evidence="2 3">
    <name type="scientific">Trifolium pratense</name>
    <name type="common">Red clover</name>
    <dbReference type="NCBI Taxonomy" id="57577"/>
    <lineage>
        <taxon>Eukaryota</taxon>
        <taxon>Viridiplantae</taxon>
        <taxon>Streptophyta</taxon>
        <taxon>Embryophyta</taxon>
        <taxon>Tracheophyta</taxon>
        <taxon>Spermatophyta</taxon>
        <taxon>Magnoliopsida</taxon>
        <taxon>eudicotyledons</taxon>
        <taxon>Gunneridae</taxon>
        <taxon>Pentapetalae</taxon>
        <taxon>rosids</taxon>
        <taxon>fabids</taxon>
        <taxon>Fabales</taxon>
        <taxon>Fabaceae</taxon>
        <taxon>Papilionoideae</taxon>
        <taxon>50 kb inversion clade</taxon>
        <taxon>NPAAA clade</taxon>
        <taxon>Hologalegina</taxon>
        <taxon>IRL clade</taxon>
        <taxon>Trifolieae</taxon>
        <taxon>Trifolium</taxon>
    </lineage>
</organism>
<protein>
    <submittedName>
        <fullName evidence="2">Uncharacterized protein</fullName>
    </submittedName>
</protein>
<dbReference type="Proteomes" id="UP000236291">
    <property type="component" value="Unassembled WGS sequence"/>
</dbReference>
<accession>A0A2K3KJI9</accession>
<reference evidence="2 3" key="2">
    <citation type="journal article" date="2017" name="Front. Plant Sci.">
        <title>Gene Classification and Mining of Molecular Markers Useful in Red Clover (Trifolium pratense) Breeding.</title>
        <authorList>
            <person name="Istvanek J."/>
            <person name="Dluhosova J."/>
            <person name="Dluhos P."/>
            <person name="Patkova L."/>
            <person name="Nedelnik J."/>
            <person name="Repkova J."/>
        </authorList>
    </citation>
    <scope>NUCLEOTIDE SEQUENCE [LARGE SCALE GENOMIC DNA]</scope>
    <source>
        <strain evidence="3">cv. Tatra</strain>
        <tissue evidence="2">Young leaves</tissue>
    </source>
</reference>
<evidence type="ECO:0000313" key="2">
    <source>
        <dbReference type="EMBL" id="PNX66450.1"/>
    </source>
</evidence>
<gene>
    <name evidence="2" type="ORF">L195_g063054</name>
</gene>
<feature type="compositionally biased region" description="Basic and acidic residues" evidence="1">
    <location>
        <begin position="47"/>
        <end position="63"/>
    </location>
</feature>
<dbReference type="AlphaFoldDB" id="A0A2K3KJI9"/>
<proteinExistence type="predicted"/>
<dbReference type="EMBL" id="ASHM01193669">
    <property type="protein sequence ID" value="PNX66450.1"/>
    <property type="molecule type" value="Genomic_DNA"/>
</dbReference>
<evidence type="ECO:0000256" key="1">
    <source>
        <dbReference type="SAM" id="MobiDB-lite"/>
    </source>
</evidence>
<sequence>MTDEVGRQRGGRESKTHNSTHREGANVNRIPRQSKGKGVAASTTKGEAQHEPPDEREPRQSRS</sequence>
<comment type="caution">
    <text evidence="2">The sequence shown here is derived from an EMBL/GenBank/DDBJ whole genome shotgun (WGS) entry which is preliminary data.</text>
</comment>